<keyword evidence="2" id="KW-1185">Reference proteome</keyword>
<organism evidence="1 2">
    <name type="scientific">Piscinibacter gummiphilus</name>
    <dbReference type="NCBI Taxonomy" id="946333"/>
    <lineage>
        <taxon>Bacteria</taxon>
        <taxon>Pseudomonadati</taxon>
        <taxon>Pseudomonadota</taxon>
        <taxon>Betaproteobacteria</taxon>
        <taxon>Burkholderiales</taxon>
        <taxon>Sphaerotilaceae</taxon>
        <taxon>Piscinibacter</taxon>
    </lineage>
</organism>
<dbReference type="KEGG" id="rgu:A4W93_16755"/>
<gene>
    <name evidence="1" type="ORF">A4W93_16755</name>
</gene>
<name>A0A1W6LAV4_9BURK</name>
<dbReference type="AlphaFoldDB" id="A0A1W6LAV4"/>
<dbReference type="Pfam" id="PF14348">
    <property type="entry name" value="DtrJ-like"/>
    <property type="match status" value="1"/>
</dbReference>
<dbReference type="EMBL" id="CP015118">
    <property type="protein sequence ID" value="ARN21415.1"/>
    <property type="molecule type" value="Genomic_DNA"/>
</dbReference>
<reference evidence="1 2" key="1">
    <citation type="submission" date="2016-04" db="EMBL/GenBank/DDBJ databases">
        <title>Complete genome sequence of natural rubber-degrading, novel Gram-negative bacterium, Rhizobacter gummiphilus strain NS21.</title>
        <authorList>
            <person name="Tabata M."/>
            <person name="Kasai D."/>
            <person name="Fukuda M."/>
        </authorList>
    </citation>
    <scope>NUCLEOTIDE SEQUENCE [LARGE SCALE GENOMIC DNA]</scope>
    <source>
        <strain evidence="1 2">NS21</strain>
    </source>
</reference>
<dbReference type="STRING" id="946333.A4W93_16755"/>
<accession>A0A1W6LAV4</accession>
<proteinExistence type="predicted"/>
<dbReference type="InterPro" id="IPR022266">
    <property type="entry name" value="DtrJ-like"/>
</dbReference>
<dbReference type="RefSeq" id="WP_085751702.1">
    <property type="nucleotide sequence ID" value="NZ_BSPR01000013.1"/>
</dbReference>
<protein>
    <submittedName>
        <fullName evidence="1">Uncharacterized protein</fullName>
    </submittedName>
</protein>
<evidence type="ECO:0000313" key="2">
    <source>
        <dbReference type="Proteomes" id="UP000193427"/>
    </source>
</evidence>
<dbReference type="OrthoDB" id="9133919at2"/>
<dbReference type="Proteomes" id="UP000193427">
    <property type="component" value="Chromosome"/>
</dbReference>
<evidence type="ECO:0000313" key="1">
    <source>
        <dbReference type="EMBL" id="ARN21415.1"/>
    </source>
</evidence>
<sequence>MTRRSHLAAWLLLWLLGLLAWPAWCGPERLAQRARDDVATLHRTFGPRIAVPLARLADESRRAVGRTGPEGVPSRGDRSLRGRSTLADRAVDQADRYLEALSLQVHGTVLRAATLVAWWVLLMPLALAAAFDGLAERAIKFDTFGYQNPAAFSLAGHALIACAMLPLLALVAPVSPPPWLTPTWLLAVLLPLRATLAHMQPVFTR</sequence>